<evidence type="ECO:0000313" key="2">
    <source>
        <dbReference type="Proteomes" id="UP001153069"/>
    </source>
</evidence>
<gene>
    <name evidence="1" type="ORF">SEMRO_2256_G321060.1</name>
</gene>
<dbReference type="EMBL" id="CAICTM010002254">
    <property type="protein sequence ID" value="CAB9528566.1"/>
    <property type="molecule type" value="Genomic_DNA"/>
</dbReference>
<sequence length="172" mass="19536">MARTIGQTQIPKMALELLQSAATCDKAAYKWKSQSLEDLALGMLIELALRENEQEAQFRAQLGIIKGQPAQKQNMNCWSRVCMPFLVETIWNPLLQVVEFTGCEHKPLSSDSTEKSKMLLLFRNTEKSKIVLLRWTTNHTTGNTCHPLLVFDGWMEKKNPSRLGAKERGWGS</sequence>
<evidence type="ECO:0000313" key="1">
    <source>
        <dbReference type="EMBL" id="CAB9528566.1"/>
    </source>
</evidence>
<keyword evidence="2" id="KW-1185">Reference proteome</keyword>
<name>A0A9N8HWN5_9STRA</name>
<dbReference type="AlphaFoldDB" id="A0A9N8HWN5"/>
<dbReference type="Proteomes" id="UP001153069">
    <property type="component" value="Unassembled WGS sequence"/>
</dbReference>
<protein>
    <submittedName>
        <fullName evidence="1">Uncharacterized protein</fullName>
    </submittedName>
</protein>
<accession>A0A9N8HWN5</accession>
<comment type="caution">
    <text evidence="1">The sequence shown here is derived from an EMBL/GenBank/DDBJ whole genome shotgun (WGS) entry which is preliminary data.</text>
</comment>
<reference evidence="1" key="1">
    <citation type="submission" date="2020-06" db="EMBL/GenBank/DDBJ databases">
        <authorList>
            <consortium name="Plant Systems Biology data submission"/>
        </authorList>
    </citation>
    <scope>NUCLEOTIDE SEQUENCE</scope>
    <source>
        <strain evidence="1">D6</strain>
    </source>
</reference>
<proteinExistence type="predicted"/>
<organism evidence="1 2">
    <name type="scientific">Seminavis robusta</name>
    <dbReference type="NCBI Taxonomy" id="568900"/>
    <lineage>
        <taxon>Eukaryota</taxon>
        <taxon>Sar</taxon>
        <taxon>Stramenopiles</taxon>
        <taxon>Ochrophyta</taxon>
        <taxon>Bacillariophyta</taxon>
        <taxon>Bacillariophyceae</taxon>
        <taxon>Bacillariophycidae</taxon>
        <taxon>Naviculales</taxon>
        <taxon>Naviculaceae</taxon>
        <taxon>Seminavis</taxon>
    </lineage>
</organism>